<dbReference type="SMART" id="SM00342">
    <property type="entry name" value="HTH_ARAC"/>
    <property type="match status" value="1"/>
</dbReference>
<dbReference type="PRINTS" id="PR00032">
    <property type="entry name" value="HTHARAC"/>
</dbReference>
<dbReference type="InterPro" id="IPR009057">
    <property type="entry name" value="Homeodomain-like_sf"/>
</dbReference>
<dbReference type="InterPro" id="IPR035418">
    <property type="entry name" value="AraC-bd_2"/>
</dbReference>
<name>H0HTE6_9HYPH</name>
<keyword evidence="6" id="KW-1185">Reference proteome</keyword>
<protein>
    <submittedName>
        <fullName evidence="5">AraC type helix-turn-helix-domain containing protein</fullName>
    </submittedName>
</protein>
<dbReference type="Proteomes" id="UP000003250">
    <property type="component" value="Unassembled WGS sequence"/>
</dbReference>
<evidence type="ECO:0000256" key="1">
    <source>
        <dbReference type="ARBA" id="ARBA00023015"/>
    </source>
</evidence>
<dbReference type="OrthoDB" id="4601794at2"/>
<dbReference type="InterPro" id="IPR050204">
    <property type="entry name" value="AraC_XylS_family_regulators"/>
</dbReference>
<keyword evidence="2" id="KW-0238">DNA-binding</keyword>
<dbReference type="AlphaFoldDB" id="H0HTE6"/>
<dbReference type="RefSeq" id="WP_008837056.1">
    <property type="nucleotide sequence ID" value="NZ_AHAM01000140.1"/>
</dbReference>
<keyword evidence="3" id="KW-0804">Transcription</keyword>
<keyword evidence="1" id="KW-0805">Transcription regulation</keyword>
<organism evidence="5 6">
    <name type="scientific">Mesorhizobium alhagi CCNWXJ12-2</name>
    <dbReference type="NCBI Taxonomy" id="1107882"/>
    <lineage>
        <taxon>Bacteria</taxon>
        <taxon>Pseudomonadati</taxon>
        <taxon>Pseudomonadota</taxon>
        <taxon>Alphaproteobacteria</taxon>
        <taxon>Hyphomicrobiales</taxon>
        <taxon>Phyllobacteriaceae</taxon>
        <taxon>Allomesorhizobium</taxon>
    </lineage>
</organism>
<dbReference type="GO" id="GO:0043565">
    <property type="term" value="F:sequence-specific DNA binding"/>
    <property type="evidence" value="ECO:0007669"/>
    <property type="project" value="InterPro"/>
</dbReference>
<evidence type="ECO:0000313" key="6">
    <source>
        <dbReference type="Proteomes" id="UP000003250"/>
    </source>
</evidence>
<evidence type="ECO:0000259" key="4">
    <source>
        <dbReference type="PROSITE" id="PS01124"/>
    </source>
</evidence>
<dbReference type="Gene3D" id="1.10.10.60">
    <property type="entry name" value="Homeodomain-like"/>
    <property type="match status" value="1"/>
</dbReference>
<evidence type="ECO:0000256" key="2">
    <source>
        <dbReference type="ARBA" id="ARBA00023125"/>
    </source>
</evidence>
<reference evidence="5 6" key="1">
    <citation type="journal article" date="2012" name="J. Bacteriol.">
        <title>Draft Genome Sequence of Mesorhizobium alhagi CCNWXJ12-2T, a Novel Salt-Resistant Species Isolated from the Desert of Northwestern China.</title>
        <authorList>
            <person name="Zhou M."/>
            <person name="Chen W."/>
            <person name="Chen H."/>
            <person name="Wei G."/>
        </authorList>
    </citation>
    <scope>NUCLEOTIDE SEQUENCE [LARGE SCALE GENOMIC DNA]</scope>
    <source>
        <strain evidence="5 6">CCNWXJ12-2</strain>
    </source>
</reference>
<evidence type="ECO:0000313" key="5">
    <source>
        <dbReference type="EMBL" id="EHK55924.1"/>
    </source>
</evidence>
<dbReference type="GO" id="GO:0003700">
    <property type="term" value="F:DNA-binding transcription factor activity"/>
    <property type="evidence" value="ECO:0007669"/>
    <property type="project" value="InterPro"/>
</dbReference>
<dbReference type="PATRIC" id="fig|1107882.3.peg.3353"/>
<proteinExistence type="predicted"/>
<dbReference type="PROSITE" id="PS01124">
    <property type="entry name" value="HTH_ARAC_FAMILY_2"/>
    <property type="match status" value="1"/>
</dbReference>
<dbReference type="Pfam" id="PF12833">
    <property type="entry name" value="HTH_18"/>
    <property type="match status" value="1"/>
</dbReference>
<evidence type="ECO:0000256" key="3">
    <source>
        <dbReference type="ARBA" id="ARBA00023163"/>
    </source>
</evidence>
<dbReference type="Pfam" id="PF14525">
    <property type="entry name" value="AraC_binding_2"/>
    <property type="match status" value="1"/>
</dbReference>
<dbReference type="InterPro" id="IPR018060">
    <property type="entry name" value="HTH_AraC"/>
</dbReference>
<sequence>MSGEFFSAHFTTTDLPEPERLAAFHESMAGAMGPVDMEAIDDAPFHGTLRLSAVPGLGVVSIATTPKRVARQPASNETEESVILLRVRPASGTFRVTQRNREIYLGCGEAVVLRDNEPIDCANNTVCVDTLRLPRSVFDNFLADFDGAAGRVVPAGAPALSLLASYIENVHDELPRSPTLRHLMPIHVRDLMAVFMGATRDAEMQAMGRGVAAARLRAIKLEMARRLHHADLTAERVGRDHKVSARYVQKLFERDGTTFNNYLSGLRLEEARRRISNPELAHLPITEIVFDAGFNDLSTFYRLFRRRFDATPSDLRSASSTSAPPIAD</sequence>
<accession>H0HTE6</accession>
<dbReference type="PANTHER" id="PTHR46796:SF6">
    <property type="entry name" value="ARAC SUBFAMILY"/>
    <property type="match status" value="1"/>
</dbReference>
<feature type="domain" description="HTH araC/xylS-type" evidence="4">
    <location>
        <begin position="217"/>
        <end position="318"/>
    </location>
</feature>
<dbReference type="PANTHER" id="PTHR46796">
    <property type="entry name" value="HTH-TYPE TRANSCRIPTIONAL ACTIVATOR RHAS-RELATED"/>
    <property type="match status" value="1"/>
</dbReference>
<gene>
    <name evidence="5" type="ORF">MAXJ12_17188</name>
</gene>
<dbReference type="SUPFAM" id="SSF46689">
    <property type="entry name" value="Homeodomain-like"/>
    <property type="match status" value="1"/>
</dbReference>
<dbReference type="EMBL" id="AHAM01000140">
    <property type="protein sequence ID" value="EHK55924.1"/>
    <property type="molecule type" value="Genomic_DNA"/>
</dbReference>
<dbReference type="InterPro" id="IPR020449">
    <property type="entry name" value="Tscrpt_reg_AraC-type_HTH"/>
</dbReference>